<organism evidence="7 8">
    <name type="scientific">Stylosanthes scabra</name>
    <dbReference type="NCBI Taxonomy" id="79078"/>
    <lineage>
        <taxon>Eukaryota</taxon>
        <taxon>Viridiplantae</taxon>
        <taxon>Streptophyta</taxon>
        <taxon>Embryophyta</taxon>
        <taxon>Tracheophyta</taxon>
        <taxon>Spermatophyta</taxon>
        <taxon>Magnoliopsida</taxon>
        <taxon>eudicotyledons</taxon>
        <taxon>Gunneridae</taxon>
        <taxon>Pentapetalae</taxon>
        <taxon>rosids</taxon>
        <taxon>fabids</taxon>
        <taxon>Fabales</taxon>
        <taxon>Fabaceae</taxon>
        <taxon>Papilionoideae</taxon>
        <taxon>50 kb inversion clade</taxon>
        <taxon>dalbergioids sensu lato</taxon>
        <taxon>Dalbergieae</taxon>
        <taxon>Pterocarpus clade</taxon>
        <taxon>Stylosanthes</taxon>
    </lineage>
</organism>
<protein>
    <recommendedName>
        <fullName evidence="6">Strictosidine synthase conserved region domain-containing protein</fullName>
    </recommendedName>
</protein>
<keyword evidence="4" id="KW-0325">Glycoprotein</keyword>
<dbReference type="InterPro" id="IPR011042">
    <property type="entry name" value="6-blade_b-propeller_TolB-like"/>
</dbReference>
<dbReference type="Proteomes" id="UP001341840">
    <property type="component" value="Unassembled WGS sequence"/>
</dbReference>
<evidence type="ECO:0000256" key="3">
    <source>
        <dbReference type="ARBA" id="ARBA00022554"/>
    </source>
</evidence>
<evidence type="ECO:0000256" key="1">
    <source>
        <dbReference type="ARBA" id="ARBA00004116"/>
    </source>
</evidence>
<keyword evidence="5" id="KW-0812">Transmembrane</keyword>
<dbReference type="EMBL" id="JASCZI010030239">
    <property type="protein sequence ID" value="MED6119503.1"/>
    <property type="molecule type" value="Genomic_DNA"/>
</dbReference>
<gene>
    <name evidence="7" type="ORF">PIB30_012410</name>
</gene>
<evidence type="ECO:0000313" key="8">
    <source>
        <dbReference type="Proteomes" id="UP001341840"/>
    </source>
</evidence>
<proteinExistence type="inferred from homology"/>
<sequence>MASNIVTIISSFVIAVIVALTVQVFYFSPIDPLPLHIPPSSSAKHNQLKSIIKLGEGILKDPEDVCFDKEGTLYSATRDGWIKRLPRNGDWENWKHIDSNTLLGITASKHGGLIVCDAAKGLLKVTEEDGFAVLVNGSQANFADDVIEASDGSIYFSDATKKHGLHDVHLDLLEARPHGQLLKYNPTSNQLSVVLDNLHFANGVALSKDEDFLLVTETWKSRVVRHWLKGANKGKTDIFIENLPGGPDNINLAPDGSFWIALVSLTNEGLEILHKYKVTKHLLASFPRLYELTSSQTKKATVVNVATDGNIIRIFGDNDGRVINFVTSAVEFEDHLYLGSLNSNFVGKLPLNSAY</sequence>
<comment type="caution">
    <text evidence="7">The sequence shown here is derived from an EMBL/GenBank/DDBJ whole genome shotgun (WGS) entry which is preliminary data.</text>
</comment>
<evidence type="ECO:0000256" key="4">
    <source>
        <dbReference type="ARBA" id="ARBA00023180"/>
    </source>
</evidence>
<reference evidence="7 8" key="1">
    <citation type="journal article" date="2023" name="Plants (Basel)">
        <title>Bridging the Gap: Combining Genomics and Transcriptomics Approaches to Understand Stylosanthes scabra, an Orphan Legume from the Brazilian Caatinga.</title>
        <authorList>
            <person name="Ferreira-Neto J.R.C."/>
            <person name="da Silva M.D."/>
            <person name="Binneck E."/>
            <person name="de Melo N.F."/>
            <person name="da Silva R.H."/>
            <person name="de Melo A.L.T.M."/>
            <person name="Pandolfi V."/>
            <person name="Bustamante F.O."/>
            <person name="Brasileiro-Vidal A.C."/>
            <person name="Benko-Iseppon A.M."/>
        </authorList>
    </citation>
    <scope>NUCLEOTIDE SEQUENCE [LARGE SCALE GENOMIC DNA]</scope>
    <source>
        <tissue evidence="7">Leaves</tissue>
    </source>
</reference>
<comment type="similarity">
    <text evidence="2">Belongs to the strictosidine synthase family.</text>
</comment>
<evidence type="ECO:0000256" key="2">
    <source>
        <dbReference type="ARBA" id="ARBA00009191"/>
    </source>
</evidence>
<dbReference type="Pfam" id="PF03088">
    <property type="entry name" value="Str_synth"/>
    <property type="match status" value="1"/>
</dbReference>
<evidence type="ECO:0000313" key="7">
    <source>
        <dbReference type="EMBL" id="MED6119503.1"/>
    </source>
</evidence>
<dbReference type="Pfam" id="PF20067">
    <property type="entry name" value="SSL_N"/>
    <property type="match status" value="1"/>
</dbReference>
<accession>A0ABU6R6G0</accession>
<dbReference type="Gene3D" id="2.120.10.30">
    <property type="entry name" value="TolB, C-terminal domain"/>
    <property type="match status" value="1"/>
</dbReference>
<evidence type="ECO:0000256" key="5">
    <source>
        <dbReference type="SAM" id="Phobius"/>
    </source>
</evidence>
<keyword evidence="8" id="KW-1185">Reference proteome</keyword>
<dbReference type="PANTHER" id="PTHR10426">
    <property type="entry name" value="STRICTOSIDINE SYNTHASE-RELATED"/>
    <property type="match status" value="1"/>
</dbReference>
<evidence type="ECO:0000259" key="6">
    <source>
        <dbReference type="Pfam" id="PF03088"/>
    </source>
</evidence>
<keyword evidence="5" id="KW-0472">Membrane</keyword>
<keyword evidence="3" id="KW-0926">Vacuole</keyword>
<name>A0ABU6R6G0_9FABA</name>
<dbReference type="PANTHER" id="PTHR10426:SF68">
    <property type="entry name" value="OS07G0614000 PROTEIN"/>
    <property type="match status" value="1"/>
</dbReference>
<feature type="domain" description="Strictosidine synthase conserved region" evidence="6">
    <location>
        <begin position="148"/>
        <end position="230"/>
    </location>
</feature>
<feature type="transmembrane region" description="Helical" evidence="5">
    <location>
        <begin position="6"/>
        <end position="27"/>
    </location>
</feature>
<dbReference type="InterPro" id="IPR018119">
    <property type="entry name" value="Strictosidine_synth_cons-reg"/>
</dbReference>
<comment type="subcellular location">
    <subcellularLocation>
        <location evidence="1">Vacuole</location>
    </subcellularLocation>
</comment>
<dbReference type="SUPFAM" id="SSF63829">
    <property type="entry name" value="Calcium-dependent phosphotriesterase"/>
    <property type="match status" value="1"/>
</dbReference>
<keyword evidence="5" id="KW-1133">Transmembrane helix</keyword>